<organism evidence="2 3">
    <name type="scientific">Porites evermanni</name>
    <dbReference type="NCBI Taxonomy" id="104178"/>
    <lineage>
        <taxon>Eukaryota</taxon>
        <taxon>Metazoa</taxon>
        <taxon>Cnidaria</taxon>
        <taxon>Anthozoa</taxon>
        <taxon>Hexacorallia</taxon>
        <taxon>Scleractinia</taxon>
        <taxon>Fungiina</taxon>
        <taxon>Poritidae</taxon>
        <taxon>Porites</taxon>
    </lineage>
</organism>
<dbReference type="EMBL" id="CALNXI010000185">
    <property type="protein sequence ID" value="CAH3021514.1"/>
    <property type="molecule type" value="Genomic_DNA"/>
</dbReference>
<feature type="compositionally biased region" description="Polar residues" evidence="1">
    <location>
        <begin position="126"/>
        <end position="149"/>
    </location>
</feature>
<feature type="region of interest" description="Disordered" evidence="1">
    <location>
        <begin position="91"/>
        <end position="149"/>
    </location>
</feature>
<feature type="compositionally biased region" description="Low complexity" evidence="1">
    <location>
        <begin position="107"/>
        <end position="123"/>
    </location>
</feature>
<sequence>MVFTTRCVCTKHSTWSHGNVSPDVLRVADPEELRFCEVDSSKNKGRKTKICLACCGRLATKMKCMRLEERLYFCNCHSGRIATNLQPSNGYALKKSSGVGHPSPSIPGSTVPVQQPTPVSVPGSTDPVQQPTPVSVPGSTASLQQPTPV</sequence>
<dbReference type="Proteomes" id="UP001159427">
    <property type="component" value="Unassembled WGS sequence"/>
</dbReference>
<evidence type="ECO:0000313" key="3">
    <source>
        <dbReference type="Proteomes" id="UP001159427"/>
    </source>
</evidence>
<proteinExistence type="predicted"/>
<evidence type="ECO:0000313" key="2">
    <source>
        <dbReference type="EMBL" id="CAH3021514.1"/>
    </source>
</evidence>
<accession>A0ABN8LZM1</accession>
<keyword evidence="3" id="KW-1185">Reference proteome</keyword>
<evidence type="ECO:0000256" key="1">
    <source>
        <dbReference type="SAM" id="MobiDB-lite"/>
    </source>
</evidence>
<gene>
    <name evidence="2" type="ORF">PEVE_00011716</name>
</gene>
<protein>
    <submittedName>
        <fullName evidence="2">Uncharacterized protein</fullName>
    </submittedName>
</protein>
<feature type="non-terminal residue" evidence="2">
    <location>
        <position position="149"/>
    </location>
</feature>
<reference evidence="2 3" key="1">
    <citation type="submission" date="2022-05" db="EMBL/GenBank/DDBJ databases">
        <authorList>
            <consortium name="Genoscope - CEA"/>
            <person name="William W."/>
        </authorList>
    </citation>
    <scope>NUCLEOTIDE SEQUENCE [LARGE SCALE GENOMIC DNA]</scope>
</reference>
<name>A0ABN8LZM1_9CNID</name>
<comment type="caution">
    <text evidence="2">The sequence shown here is derived from an EMBL/GenBank/DDBJ whole genome shotgun (WGS) entry which is preliminary data.</text>
</comment>